<keyword evidence="5 7" id="KW-0496">Mitochondrion</keyword>
<evidence type="ECO:0000256" key="4">
    <source>
        <dbReference type="ARBA" id="ARBA00022989"/>
    </source>
</evidence>
<comment type="similarity">
    <text evidence="1 7">Belongs to the MICOS complex subunit Mic60 family.</text>
</comment>
<dbReference type="GO" id="GO:0061617">
    <property type="term" value="C:MICOS complex"/>
    <property type="evidence" value="ECO:0007669"/>
    <property type="project" value="TreeGrafter"/>
</dbReference>
<comment type="subunit">
    <text evidence="7">Component of the mitochondrial contact site and cristae organizing system (MICOS) complex.</text>
</comment>
<comment type="function">
    <text evidence="7">Component of the MICOS complex, a large protein complex of the mitochondrial inner membrane that plays crucial roles in the maintenance of crista junctions, inner membrane architecture, and formation of contact sites to the outer membrane.</text>
</comment>
<comment type="subcellular location">
    <subcellularLocation>
        <location evidence="7">Mitochondrion inner membrane</location>
        <topology evidence="7">Single-pass membrane protein</topology>
    </subcellularLocation>
</comment>
<organism evidence="8 9">
    <name type="scientific">Rhynocoris fuscipes</name>
    <dbReference type="NCBI Taxonomy" id="488301"/>
    <lineage>
        <taxon>Eukaryota</taxon>
        <taxon>Metazoa</taxon>
        <taxon>Ecdysozoa</taxon>
        <taxon>Arthropoda</taxon>
        <taxon>Hexapoda</taxon>
        <taxon>Insecta</taxon>
        <taxon>Pterygota</taxon>
        <taxon>Neoptera</taxon>
        <taxon>Paraneoptera</taxon>
        <taxon>Hemiptera</taxon>
        <taxon>Heteroptera</taxon>
        <taxon>Panheteroptera</taxon>
        <taxon>Cimicomorpha</taxon>
        <taxon>Reduviidae</taxon>
        <taxon>Harpactorinae</taxon>
        <taxon>Harpactorini</taxon>
        <taxon>Rhynocoris</taxon>
    </lineage>
</organism>
<dbReference type="GO" id="GO:0042407">
    <property type="term" value="P:cristae formation"/>
    <property type="evidence" value="ECO:0007669"/>
    <property type="project" value="TreeGrafter"/>
</dbReference>
<evidence type="ECO:0000313" key="9">
    <source>
        <dbReference type="Proteomes" id="UP001461498"/>
    </source>
</evidence>
<gene>
    <name evidence="8" type="ORF">O3M35_012108</name>
</gene>
<dbReference type="InterPro" id="IPR019133">
    <property type="entry name" value="MIC60"/>
</dbReference>
<evidence type="ECO:0000256" key="3">
    <source>
        <dbReference type="ARBA" id="ARBA00022792"/>
    </source>
</evidence>
<name>A0AAW1CR58_9HEMI</name>
<dbReference type="PANTHER" id="PTHR15415">
    <property type="entry name" value="MITOFILIN"/>
    <property type="match status" value="1"/>
</dbReference>
<reference evidence="8 9" key="1">
    <citation type="submission" date="2022-12" db="EMBL/GenBank/DDBJ databases">
        <title>Chromosome-level genome assembly of true bugs.</title>
        <authorList>
            <person name="Ma L."/>
            <person name="Li H."/>
        </authorList>
    </citation>
    <scope>NUCLEOTIDE SEQUENCE [LARGE SCALE GENOMIC DNA]</scope>
    <source>
        <strain evidence="8">Lab_2022b</strain>
    </source>
</reference>
<sequence length="147" mass="16513">MKSLPPEVTTRGVFNDIALRERFLNVERVAKRVAMLPEGGASLPLMLLSYLQSLFIITPANPIPAYELANEPIEPDKFNTFDILQRARYFLDRGDLYQTLKYMNLLKGAPKVVASDWIRELRIYLETLLAARALMAHASAAGLAYSA</sequence>
<keyword evidence="4" id="KW-1133">Transmembrane helix</keyword>
<protein>
    <recommendedName>
        <fullName evidence="7">MICOS complex subunit MIC60</fullName>
    </recommendedName>
    <alternativeName>
        <fullName evidence="7">Mitofilin</fullName>
    </alternativeName>
</protein>
<comment type="caution">
    <text evidence="8">The sequence shown here is derived from an EMBL/GenBank/DDBJ whole genome shotgun (WGS) entry which is preliminary data.</text>
</comment>
<dbReference type="Proteomes" id="UP001461498">
    <property type="component" value="Unassembled WGS sequence"/>
</dbReference>
<dbReference type="Pfam" id="PF09731">
    <property type="entry name" value="Mitofilin"/>
    <property type="match status" value="1"/>
</dbReference>
<dbReference type="EMBL" id="JAPXFL010000009">
    <property type="protein sequence ID" value="KAK9501373.1"/>
    <property type="molecule type" value="Genomic_DNA"/>
</dbReference>
<evidence type="ECO:0000313" key="8">
    <source>
        <dbReference type="EMBL" id="KAK9501373.1"/>
    </source>
</evidence>
<accession>A0AAW1CR58</accession>
<evidence type="ECO:0000256" key="2">
    <source>
        <dbReference type="ARBA" id="ARBA00022692"/>
    </source>
</evidence>
<keyword evidence="2 7" id="KW-0812">Transmembrane</keyword>
<dbReference type="AlphaFoldDB" id="A0AAW1CR58"/>
<keyword evidence="3 7" id="KW-0999">Mitochondrion inner membrane</keyword>
<proteinExistence type="inferred from homology"/>
<evidence type="ECO:0000256" key="6">
    <source>
        <dbReference type="ARBA" id="ARBA00023136"/>
    </source>
</evidence>
<evidence type="ECO:0000256" key="5">
    <source>
        <dbReference type="ARBA" id="ARBA00023128"/>
    </source>
</evidence>
<keyword evidence="9" id="KW-1185">Reference proteome</keyword>
<evidence type="ECO:0000256" key="1">
    <source>
        <dbReference type="ARBA" id="ARBA00010877"/>
    </source>
</evidence>
<keyword evidence="6" id="KW-0472">Membrane</keyword>
<evidence type="ECO:0000256" key="7">
    <source>
        <dbReference type="RuleBase" id="RU363000"/>
    </source>
</evidence>
<dbReference type="PANTHER" id="PTHR15415:SF7">
    <property type="entry name" value="MICOS COMPLEX SUBUNIT MIC60"/>
    <property type="match status" value="1"/>
</dbReference>